<reference evidence="1" key="1">
    <citation type="submission" date="2019-01" db="EMBL/GenBank/DDBJ databases">
        <title>Salmonella strain 1423 plasmid sequences.</title>
        <authorList>
            <person name="Chen K."/>
            <person name="Chen S."/>
        </authorList>
    </citation>
    <scope>NUCLEOTIDE SEQUENCE</scope>
    <source>
        <strain evidence="1">Sa1423</strain>
        <plasmid evidence="1">pSa1423-90k</plasmid>
    </source>
</reference>
<dbReference type="AlphaFoldDB" id="A0A482EVY9"/>
<sequence length="51" mass="5707">MSELHRVDFDPAGFTGYRSANLIDRGTEKCRECLNYTADAPVQGSNGNHEY</sequence>
<geneLocation type="plasmid" evidence="1">
    <name>pSa1423-90k</name>
</geneLocation>
<gene>
    <name evidence="1" type="ORF">NNIBIDOC_00079</name>
</gene>
<dbReference type="EMBL" id="MK356557">
    <property type="protein sequence ID" value="QBM91409.1"/>
    <property type="molecule type" value="Genomic_DNA"/>
</dbReference>
<keyword evidence="1" id="KW-0614">Plasmid</keyword>
<protein>
    <submittedName>
        <fullName evidence="1">Uncharacterized protein</fullName>
    </submittedName>
</protein>
<evidence type="ECO:0000313" key="1">
    <source>
        <dbReference type="EMBL" id="QBM91409.1"/>
    </source>
</evidence>
<accession>A0A482EVY9</accession>
<proteinExistence type="predicted"/>
<organism evidence="1">
    <name type="scientific">Salmonella sp</name>
    <dbReference type="NCBI Taxonomy" id="599"/>
    <lineage>
        <taxon>Bacteria</taxon>
        <taxon>Pseudomonadati</taxon>
        <taxon>Pseudomonadota</taxon>
        <taxon>Gammaproteobacteria</taxon>
        <taxon>Enterobacterales</taxon>
        <taxon>Enterobacteriaceae</taxon>
        <taxon>Salmonella</taxon>
    </lineage>
</organism>
<name>A0A482EVY9_SALSP</name>